<feature type="coiled-coil region" evidence="1">
    <location>
        <begin position="12"/>
        <end position="88"/>
    </location>
</feature>
<dbReference type="SUPFAM" id="SSF48452">
    <property type="entry name" value="TPR-like"/>
    <property type="match status" value="1"/>
</dbReference>
<evidence type="ECO:0000313" key="3">
    <source>
        <dbReference type="Proteomes" id="UP000064967"/>
    </source>
</evidence>
<dbReference type="RefSeq" id="WP_146655385.1">
    <property type="nucleotide sequence ID" value="NZ_CP012333.1"/>
</dbReference>
<dbReference type="Gene3D" id="1.25.40.10">
    <property type="entry name" value="Tetratricopeptide repeat domain"/>
    <property type="match status" value="1"/>
</dbReference>
<organism evidence="2 3">
    <name type="scientific">Labilithrix luteola</name>
    <dbReference type="NCBI Taxonomy" id="1391654"/>
    <lineage>
        <taxon>Bacteria</taxon>
        <taxon>Pseudomonadati</taxon>
        <taxon>Myxococcota</taxon>
        <taxon>Polyangia</taxon>
        <taxon>Polyangiales</taxon>
        <taxon>Labilitrichaceae</taxon>
        <taxon>Labilithrix</taxon>
    </lineage>
</organism>
<keyword evidence="3" id="KW-1185">Reference proteome</keyword>
<name>A0A0K1QGI1_9BACT</name>
<proteinExistence type="predicted"/>
<dbReference type="STRING" id="1391654.AKJ09_11491"/>
<gene>
    <name evidence="2" type="ORF">AKJ09_11491</name>
</gene>
<reference evidence="2 3" key="1">
    <citation type="submission" date="2015-08" db="EMBL/GenBank/DDBJ databases">
        <authorList>
            <person name="Babu N.S."/>
            <person name="Beckwith C.J."/>
            <person name="Beseler K.G."/>
            <person name="Brison A."/>
            <person name="Carone J.V."/>
            <person name="Caskin T.P."/>
            <person name="Diamond M."/>
            <person name="Durham M.E."/>
            <person name="Foxe J.M."/>
            <person name="Go M."/>
            <person name="Henderson B.A."/>
            <person name="Jones I.B."/>
            <person name="McGettigan J.A."/>
            <person name="Micheletti S.J."/>
            <person name="Nasrallah M.E."/>
            <person name="Ortiz D."/>
            <person name="Piller C.R."/>
            <person name="Privatt S.R."/>
            <person name="Schneider S.L."/>
            <person name="Sharp S."/>
            <person name="Smith T.C."/>
            <person name="Stanton J.D."/>
            <person name="Ullery H.E."/>
            <person name="Wilson R.J."/>
            <person name="Serrano M.G."/>
            <person name="Buck G."/>
            <person name="Lee V."/>
            <person name="Wang Y."/>
            <person name="Carvalho R."/>
            <person name="Voegtly L."/>
            <person name="Shi R."/>
            <person name="Duckworth R."/>
            <person name="Johnson A."/>
            <person name="Loviza R."/>
            <person name="Walstead R."/>
            <person name="Shah Z."/>
            <person name="Kiflezghi M."/>
            <person name="Wade K."/>
            <person name="Ball S.L."/>
            <person name="Bradley K.W."/>
            <person name="Asai D.J."/>
            <person name="Bowman C.A."/>
            <person name="Russell D.A."/>
            <person name="Pope W.H."/>
            <person name="Jacobs-Sera D."/>
            <person name="Hendrix R.W."/>
            <person name="Hatfull G.F."/>
        </authorList>
    </citation>
    <scope>NUCLEOTIDE SEQUENCE [LARGE SCALE GENOMIC DNA]</scope>
    <source>
        <strain evidence="2 3">DSM 27648</strain>
    </source>
</reference>
<dbReference type="OrthoDB" id="13540at2"/>
<dbReference type="KEGG" id="llu:AKJ09_11491"/>
<dbReference type="AlphaFoldDB" id="A0A0K1QGI1"/>
<dbReference type="EMBL" id="CP012333">
    <property type="protein sequence ID" value="AKV04828.1"/>
    <property type="molecule type" value="Genomic_DNA"/>
</dbReference>
<protein>
    <recommendedName>
        <fullName evidence="4">Outer membrane lipoprotein BamD-like domain-containing protein</fullName>
    </recommendedName>
</protein>
<evidence type="ECO:0000313" key="2">
    <source>
        <dbReference type="EMBL" id="AKV04828.1"/>
    </source>
</evidence>
<dbReference type="InterPro" id="IPR011990">
    <property type="entry name" value="TPR-like_helical_dom_sf"/>
</dbReference>
<evidence type="ECO:0008006" key="4">
    <source>
        <dbReference type="Google" id="ProtNLM"/>
    </source>
</evidence>
<sequence length="253" mass="28034">MASSGCVMQRDHDALVAKTNQLQQEIEKERNELAQARADLDATRQRLDNALRANADSSTDVMSSKARLNDLAGRFDEVQHGLEELKRDVGASRTELYARIDELKRASQPAPAAPPVTIPQDKATHFSQLKEAYGRRDFVTVRALGPEYVNRYPNDEKADEALFMLGDSDLADGRPSSSLGHMNRFLKLFPRSKFLDRVLFDMGEAYLALHDCGNAKTAFDAVDKRFSKEKIGADARAKLATIAKNPPGLCAPQ</sequence>
<keyword evidence="1" id="KW-0175">Coiled coil</keyword>
<dbReference type="Proteomes" id="UP000064967">
    <property type="component" value="Chromosome"/>
</dbReference>
<accession>A0A0K1QGI1</accession>
<evidence type="ECO:0000256" key="1">
    <source>
        <dbReference type="SAM" id="Coils"/>
    </source>
</evidence>